<dbReference type="Proteomes" id="UP000028302">
    <property type="component" value="Unassembled WGS sequence"/>
</dbReference>
<dbReference type="Gene3D" id="3.90.550.20">
    <property type="match status" value="1"/>
</dbReference>
<evidence type="ECO:0008006" key="3">
    <source>
        <dbReference type="Google" id="ProtNLM"/>
    </source>
</evidence>
<reference evidence="1 2" key="1">
    <citation type="submission" date="2013-03" db="EMBL/GenBank/DDBJ databases">
        <title>Salinisphaera hydrothermalis C41B8 Genome Sequencing.</title>
        <authorList>
            <person name="Li C."/>
            <person name="Lai Q."/>
            <person name="Shao Z."/>
        </authorList>
    </citation>
    <scope>NUCLEOTIDE SEQUENCE [LARGE SCALE GENOMIC DNA]</scope>
    <source>
        <strain evidence="1 2">C41B8</strain>
    </source>
</reference>
<accession>A0A084IME0</accession>
<proteinExistence type="predicted"/>
<dbReference type="STRING" id="1304275.C41B8_07502"/>
<sequence length="265" mass="30598">MNRLSDTGEGTLNTQASALSLRPLFAFWLGDNEMSEARRSAWESLRNAGLEVVFITRANLAEHIAPGSLHPAFRYLNLAHQADYLRCYFMHFIGGGYTDIKWVGQSWLPAVAEIEEQSSLWAGGYAEVSPYTVSNIEHFPARLPISRFRHTRLELEKRWYRRRYRRLIANSAFYFKPGTPITSAWWRELNLRMDALAPLLAESPARLPKEKPGDLVDGRPSTYPVPWTFLLGSILHPLSYRYRRHISLRLPQPVFEHPIHGHYHS</sequence>
<evidence type="ECO:0000313" key="1">
    <source>
        <dbReference type="EMBL" id="KEZ77874.1"/>
    </source>
</evidence>
<protein>
    <recommendedName>
        <fullName evidence="3">Capsular polysaccharide synthesis protein</fullName>
    </recommendedName>
</protein>
<name>A0A084IME0_SALHC</name>
<organism evidence="1 2">
    <name type="scientific">Salinisphaera hydrothermalis (strain C41B8)</name>
    <dbReference type="NCBI Taxonomy" id="1304275"/>
    <lineage>
        <taxon>Bacteria</taxon>
        <taxon>Pseudomonadati</taxon>
        <taxon>Pseudomonadota</taxon>
        <taxon>Gammaproteobacteria</taxon>
        <taxon>Salinisphaerales</taxon>
        <taxon>Salinisphaeraceae</taxon>
        <taxon>Salinisphaera</taxon>
    </lineage>
</organism>
<comment type="caution">
    <text evidence="1">The sequence shown here is derived from an EMBL/GenBank/DDBJ whole genome shotgun (WGS) entry which is preliminary data.</text>
</comment>
<evidence type="ECO:0000313" key="2">
    <source>
        <dbReference type="Proteomes" id="UP000028302"/>
    </source>
</evidence>
<keyword evidence="2" id="KW-1185">Reference proteome</keyword>
<dbReference type="AlphaFoldDB" id="A0A084IME0"/>
<gene>
    <name evidence="1" type="ORF">C41B8_07502</name>
</gene>
<dbReference type="EMBL" id="APNK01000008">
    <property type="protein sequence ID" value="KEZ77874.1"/>
    <property type="molecule type" value="Genomic_DNA"/>
</dbReference>